<dbReference type="AlphaFoldDB" id="A0A0F9AML3"/>
<dbReference type="SMART" id="SM00174">
    <property type="entry name" value="RHO"/>
    <property type="match status" value="1"/>
</dbReference>
<dbReference type="SMART" id="SM00175">
    <property type="entry name" value="RAB"/>
    <property type="match status" value="1"/>
</dbReference>
<keyword evidence="2" id="KW-0342">GTP-binding</keyword>
<dbReference type="GO" id="GO:0005525">
    <property type="term" value="F:GTP binding"/>
    <property type="evidence" value="ECO:0007669"/>
    <property type="project" value="UniProtKB-KW"/>
</dbReference>
<gene>
    <name evidence="3" type="ORF">LCGC14_2830780</name>
</gene>
<dbReference type="InterPro" id="IPR050227">
    <property type="entry name" value="Rab"/>
</dbReference>
<dbReference type="FunFam" id="3.40.50.300:FF:001447">
    <property type="entry name" value="Ras-related protein Rab-1B"/>
    <property type="match status" value="1"/>
</dbReference>
<dbReference type="SUPFAM" id="SSF52540">
    <property type="entry name" value="P-loop containing nucleoside triphosphate hydrolases"/>
    <property type="match status" value="1"/>
</dbReference>
<dbReference type="InterPro" id="IPR001806">
    <property type="entry name" value="Small_GTPase"/>
</dbReference>
<evidence type="ECO:0000313" key="3">
    <source>
        <dbReference type="EMBL" id="KKK79709.1"/>
    </source>
</evidence>
<dbReference type="InterPro" id="IPR005225">
    <property type="entry name" value="Small_GTP-bd"/>
</dbReference>
<dbReference type="PROSITE" id="PS51419">
    <property type="entry name" value="RAB"/>
    <property type="match status" value="1"/>
</dbReference>
<dbReference type="Gene3D" id="3.40.50.300">
    <property type="entry name" value="P-loop containing nucleotide triphosphate hydrolases"/>
    <property type="match status" value="1"/>
</dbReference>
<sequence>MPEASDIYYCIFSSYLGIRGFKIEYKGYIEKMSTSDYIFKLLLIGDAPGSKTTFIKRYCFENFNPHNRLTIGVECCSKTTTFNGIEVKLQIWDFGGEIKFRILYTKYCKSANGAFFLYDIITPLSLNYLLEWIQLVRKSAGDIPIMLIGSKLDLHENRAVSYEEGLLTAKKYNLASFLEISSKTGENVEKAFEIMIKMLIEVF</sequence>
<protein>
    <recommendedName>
        <fullName evidence="4">GTP-binding protein</fullName>
    </recommendedName>
</protein>
<dbReference type="PROSITE" id="PS51421">
    <property type="entry name" value="RAS"/>
    <property type="match status" value="1"/>
</dbReference>
<keyword evidence="1" id="KW-0547">Nucleotide-binding</keyword>
<comment type="caution">
    <text evidence="3">The sequence shown here is derived from an EMBL/GenBank/DDBJ whole genome shotgun (WGS) entry which is preliminary data.</text>
</comment>
<accession>A0A0F9AML3</accession>
<evidence type="ECO:0000256" key="1">
    <source>
        <dbReference type="ARBA" id="ARBA00022741"/>
    </source>
</evidence>
<dbReference type="NCBIfam" id="TIGR00231">
    <property type="entry name" value="small_GTP"/>
    <property type="match status" value="1"/>
</dbReference>
<dbReference type="InterPro" id="IPR027417">
    <property type="entry name" value="P-loop_NTPase"/>
</dbReference>
<dbReference type="PANTHER" id="PTHR47977">
    <property type="entry name" value="RAS-RELATED PROTEIN RAB"/>
    <property type="match status" value="1"/>
</dbReference>
<dbReference type="PRINTS" id="PR00449">
    <property type="entry name" value="RASTRNSFRMNG"/>
</dbReference>
<evidence type="ECO:0000256" key="2">
    <source>
        <dbReference type="ARBA" id="ARBA00023134"/>
    </source>
</evidence>
<dbReference type="EMBL" id="LAZR01053904">
    <property type="protein sequence ID" value="KKK79709.1"/>
    <property type="molecule type" value="Genomic_DNA"/>
</dbReference>
<dbReference type="Pfam" id="PF00071">
    <property type="entry name" value="Ras"/>
    <property type="match status" value="1"/>
</dbReference>
<evidence type="ECO:0008006" key="4">
    <source>
        <dbReference type="Google" id="ProtNLM"/>
    </source>
</evidence>
<dbReference type="SMART" id="SM00173">
    <property type="entry name" value="RAS"/>
    <property type="match status" value="1"/>
</dbReference>
<proteinExistence type="predicted"/>
<name>A0A0F9AML3_9ZZZZ</name>
<dbReference type="CDD" id="cd00154">
    <property type="entry name" value="Rab"/>
    <property type="match status" value="1"/>
</dbReference>
<dbReference type="GO" id="GO:0003924">
    <property type="term" value="F:GTPase activity"/>
    <property type="evidence" value="ECO:0007669"/>
    <property type="project" value="InterPro"/>
</dbReference>
<organism evidence="3">
    <name type="scientific">marine sediment metagenome</name>
    <dbReference type="NCBI Taxonomy" id="412755"/>
    <lineage>
        <taxon>unclassified sequences</taxon>
        <taxon>metagenomes</taxon>
        <taxon>ecological metagenomes</taxon>
    </lineage>
</organism>
<reference evidence="3" key="1">
    <citation type="journal article" date="2015" name="Nature">
        <title>Complex archaea that bridge the gap between prokaryotes and eukaryotes.</title>
        <authorList>
            <person name="Spang A."/>
            <person name="Saw J.H."/>
            <person name="Jorgensen S.L."/>
            <person name="Zaremba-Niedzwiedzka K."/>
            <person name="Martijn J."/>
            <person name="Lind A.E."/>
            <person name="van Eijk R."/>
            <person name="Schleper C."/>
            <person name="Guy L."/>
            <person name="Ettema T.J."/>
        </authorList>
    </citation>
    <scope>NUCLEOTIDE SEQUENCE</scope>
</reference>